<evidence type="ECO:0000256" key="2">
    <source>
        <dbReference type="ARBA" id="ARBA00022759"/>
    </source>
</evidence>
<keyword evidence="5" id="KW-0472">Membrane</keyword>
<keyword evidence="5" id="KW-0812">Transmembrane</keyword>
<dbReference type="PANTHER" id="PTHR12302">
    <property type="entry name" value="EBNA2 BINDING PROTEIN P100"/>
    <property type="match status" value="1"/>
</dbReference>
<evidence type="ECO:0000256" key="4">
    <source>
        <dbReference type="SAM" id="MobiDB-lite"/>
    </source>
</evidence>
<dbReference type="PROSITE" id="PS01123">
    <property type="entry name" value="TNASE_1"/>
    <property type="match status" value="1"/>
</dbReference>
<keyword evidence="5" id="KW-1133">Transmembrane helix</keyword>
<dbReference type="PROSITE" id="PS50830">
    <property type="entry name" value="TNASE_3"/>
    <property type="match status" value="1"/>
</dbReference>
<evidence type="ECO:0000256" key="3">
    <source>
        <dbReference type="ARBA" id="ARBA00022801"/>
    </source>
</evidence>
<evidence type="ECO:0000313" key="7">
    <source>
        <dbReference type="EMBL" id="QFG01062.1"/>
    </source>
</evidence>
<dbReference type="SUPFAM" id="SSF50199">
    <property type="entry name" value="Staphylococcal nuclease"/>
    <property type="match status" value="1"/>
</dbReference>
<evidence type="ECO:0000256" key="1">
    <source>
        <dbReference type="ARBA" id="ARBA00022722"/>
    </source>
</evidence>
<dbReference type="PANTHER" id="PTHR12302:SF3">
    <property type="entry name" value="SERINE_THREONINE-PROTEIN KINASE 31"/>
    <property type="match status" value="1"/>
</dbReference>
<dbReference type="InterPro" id="IPR035437">
    <property type="entry name" value="SNase_OB-fold_sf"/>
</dbReference>
<feature type="domain" description="TNase-like" evidence="6">
    <location>
        <begin position="87"/>
        <end position="218"/>
    </location>
</feature>
<name>A0A5J6SSN7_9BACI</name>
<accession>A0A5J6SSN7</accession>
<evidence type="ECO:0000259" key="6">
    <source>
        <dbReference type="PROSITE" id="PS50830"/>
    </source>
</evidence>
<feature type="transmembrane region" description="Helical" evidence="5">
    <location>
        <begin position="5"/>
        <end position="21"/>
    </location>
</feature>
<keyword evidence="2" id="KW-0255">Endonuclease</keyword>
<protein>
    <submittedName>
        <fullName evidence="7">Thermonuclease family protein</fullName>
    </submittedName>
</protein>
<dbReference type="GO" id="GO:0004519">
    <property type="term" value="F:endonuclease activity"/>
    <property type="evidence" value="ECO:0007669"/>
    <property type="project" value="UniProtKB-KW"/>
</dbReference>
<feature type="region of interest" description="Disordered" evidence="4">
    <location>
        <begin position="30"/>
        <end position="63"/>
    </location>
</feature>
<dbReference type="OrthoDB" id="4376109at2"/>
<dbReference type="GO" id="GO:0003676">
    <property type="term" value="F:nucleic acid binding"/>
    <property type="evidence" value="ECO:0007669"/>
    <property type="project" value="InterPro"/>
</dbReference>
<dbReference type="EMBL" id="CP031223">
    <property type="protein sequence ID" value="QFG01062.1"/>
    <property type="molecule type" value="Genomic_DNA"/>
</dbReference>
<dbReference type="CDD" id="cd00175">
    <property type="entry name" value="SNc"/>
    <property type="match status" value="1"/>
</dbReference>
<reference evidence="7 8" key="1">
    <citation type="submission" date="2018-07" db="EMBL/GenBank/DDBJ databases">
        <title>Complete genome sequence of Psychrobacillus sp. PB01, isolated from iceberg, and comparative genome analysis of Psychrobacillus strains.</title>
        <authorList>
            <person name="Lee P.C."/>
        </authorList>
    </citation>
    <scope>NUCLEOTIDE SEQUENCE [LARGE SCALE GENOMIC DNA]</scope>
    <source>
        <strain evidence="7 8">PB01</strain>
    </source>
</reference>
<organism evidence="7 8">
    <name type="scientific">Psychrobacillus glaciei</name>
    <dbReference type="NCBI Taxonomy" id="2283160"/>
    <lineage>
        <taxon>Bacteria</taxon>
        <taxon>Bacillati</taxon>
        <taxon>Bacillota</taxon>
        <taxon>Bacilli</taxon>
        <taxon>Bacillales</taxon>
        <taxon>Bacillaceae</taxon>
        <taxon>Psychrobacillus</taxon>
    </lineage>
</organism>
<proteinExistence type="predicted"/>
<keyword evidence="3" id="KW-0378">Hydrolase</keyword>
<feature type="region of interest" description="Disordered" evidence="4">
    <location>
        <begin position="227"/>
        <end position="256"/>
    </location>
</feature>
<dbReference type="KEGG" id="psyo:PB01_01345"/>
<dbReference type="Pfam" id="PF00565">
    <property type="entry name" value="SNase"/>
    <property type="match status" value="1"/>
</dbReference>
<keyword evidence="1" id="KW-0540">Nuclease</keyword>
<keyword evidence="8" id="KW-1185">Reference proteome</keyword>
<evidence type="ECO:0000313" key="8">
    <source>
        <dbReference type="Proteomes" id="UP000325517"/>
    </source>
</evidence>
<dbReference type="GO" id="GO:0016787">
    <property type="term" value="F:hydrolase activity"/>
    <property type="evidence" value="ECO:0007669"/>
    <property type="project" value="UniProtKB-KW"/>
</dbReference>
<evidence type="ECO:0000256" key="5">
    <source>
        <dbReference type="SAM" id="Phobius"/>
    </source>
</evidence>
<gene>
    <name evidence="7" type="ORF">PB01_01345</name>
</gene>
<dbReference type="AlphaFoldDB" id="A0A5J6SSN7"/>
<dbReference type="InterPro" id="IPR016071">
    <property type="entry name" value="Staphylococal_nuclease_OB-fold"/>
</dbReference>
<dbReference type="InterPro" id="IPR002071">
    <property type="entry name" value="Thermonucl_AS"/>
</dbReference>
<dbReference type="Gene3D" id="2.40.50.90">
    <property type="match status" value="1"/>
</dbReference>
<sequence length="302" mass="33697">MGKIYGALLLISFIVSLFFWLEQKNNQDQSEDEVESATITKEENINSTVAPAKQVDEDTDKENTLPISATTKLSEKKDELNSSISTVLTSAVVTRVVDGDTIKVKVNGKEETVRMILVDTPETKHPKLGVQPFGPEASSFTKNALTGEEIELEKDISERDRYGRLLRYVWIDGKLFNETLIEKGLARVAVFQPDVKYIDQFRELQQKAQKQGIGIWSIENYAQEDGYHTEDKKSATTTTSQPKPKPEEKTTSDSCNIKGNISSSGEKIFHVPGGQFYNVTEPEEMFCSKAAALAAGYRASKR</sequence>
<dbReference type="SMART" id="SM00318">
    <property type="entry name" value="SNc"/>
    <property type="match status" value="1"/>
</dbReference>
<dbReference type="Proteomes" id="UP000325517">
    <property type="component" value="Chromosome"/>
</dbReference>